<dbReference type="EMBL" id="LGUV01000048">
    <property type="protein sequence ID" value="KOG56513.1"/>
    <property type="molecule type" value="Genomic_DNA"/>
</dbReference>
<comment type="caution">
    <text evidence="1">The sequence shown here is derived from an EMBL/GenBank/DDBJ whole genome shotgun (WGS) entry which is preliminary data.</text>
</comment>
<name>A0A0L8N1P6_STRVG</name>
<evidence type="ECO:0000313" key="1">
    <source>
        <dbReference type="EMBL" id="KOG56513.1"/>
    </source>
</evidence>
<evidence type="ECO:0000313" key="2">
    <source>
        <dbReference type="Proteomes" id="UP000037084"/>
    </source>
</evidence>
<sequence length="97" mass="10872">MLSMERRRRGKGIHSSWSSVRRVVAGRVTAAVFGVIWMTSERRLISGFHRSRGLVDWVFFRCWCGKSVNAVRFFSAPSGISLALGSWPPSVSVTVSR</sequence>
<organism evidence="1 2">
    <name type="scientific">Streptomyces virginiae</name>
    <name type="common">Streptomyces cinnamonensis</name>
    <dbReference type="NCBI Taxonomy" id="1961"/>
    <lineage>
        <taxon>Bacteria</taxon>
        <taxon>Bacillati</taxon>
        <taxon>Actinomycetota</taxon>
        <taxon>Actinomycetes</taxon>
        <taxon>Kitasatosporales</taxon>
        <taxon>Streptomycetaceae</taxon>
        <taxon>Streptomyces</taxon>
    </lineage>
</organism>
<accession>A0A0L8N1P6</accession>
<dbReference type="AlphaFoldDB" id="A0A0L8N1P6"/>
<proteinExistence type="predicted"/>
<reference evidence="2" key="1">
    <citation type="submission" date="2015-07" db="EMBL/GenBank/DDBJ databases">
        <authorList>
            <consortium name="Consortium for Microbial Forensics and Genomics (microFORGE)"/>
            <person name="Knight B.M."/>
            <person name="Roberts D.P."/>
            <person name="Lin D."/>
            <person name="Hari K."/>
            <person name="Fletcher J."/>
            <person name="Melcher U."/>
            <person name="Blagden T."/>
            <person name="Winegar R.A."/>
        </authorList>
    </citation>
    <scope>NUCLEOTIDE SEQUENCE [LARGE SCALE GENOMIC DNA]</scope>
    <source>
        <strain evidence="2">NRRL B-1447</strain>
    </source>
</reference>
<gene>
    <name evidence="1" type="ORF">ADK75_07390</name>
</gene>
<dbReference type="Proteomes" id="UP000037084">
    <property type="component" value="Unassembled WGS sequence"/>
</dbReference>
<protein>
    <submittedName>
        <fullName evidence="1">Uncharacterized protein</fullName>
    </submittedName>
</protein>